<feature type="transmembrane region" description="Helical" evidence="2">
    <location>
        <begin position="239"/>
        <end position="256"/>
    </location>
</feature>
<dbReference type="EMBL" id="LVLJ01000472">
    <property type="protein sequence ID" value="OAE33909.1"/>
    <property type="molecule type" value="Genomic_DNA"/>
</dbReference>
<proteinExistence type="predicted"/>
<evidence type="ECO:0008006" key="7">
    <source>
        <dbReference type="Google" id="ProtNLM"/>
    </source>
</evidence>
<dbReference type="AlphaFoldDB" id="A0A176WLJ0"/>
<evidence type="ECO:0000256" key="2">
    <source>
        <dbReference type="SAM" id="Phobius"/>
    </source>
</evidence>
<accession>A0A176WLJ0</accession>
<dbReference type="InterPro" id="IPR021919">
    <property type="entry name" value="CCB1"/>
</dbReference>
<dbReference type="Proteomes" id="UP001162541">
    <property type="component" value="Chromosome 4"/>
</dbReference>
<dbReference type="PANTHER" id="PTHR35302:SF1">
    <property type="entry name" value="PROTEIN COFACTOR ASSEMBLY OF COMPLEX C SUBUNIT B CCB1, CHLOROPLASTIC"/>
    <property type="match status" value="1"/>
</dbReference>
<dbReference type="EMBL" id="AP019869">
    <property type="protein sequence ID" value="BBN08910.1"/>
    <property type="molecule type" value="Genomic_DNA"/>
</dbReference>
<feature type="transmembrane region" description="Helical" evidence="2">
    <location>
        <begin position="211"/>
        <end position="233"/>
    </location>
</feature>
<feature type="transmembrane region" description="Helical" evidence="2">
    <location>
        <begin position="129"/>
        <end position="147"/>
    </location>
</feature>
<name>A0A176WLJ0_MARPO</name>
<sequence>MASCKLPSLVGLDGLRLSRAGSNSCFASPSSNVWKRRASRRPEHARLAMRCSLERPSETSSVQTTSNAEFGPSSGALEFREQGNVEASLRREQKNAASSSGNAFTLFSVAPMLIVPAIAEGAGYSQASYYTSLGLFVISVPGVWSLVKRSTKSKIVKKTFIVPGPGADNGKIPSQIAGEITSSLTRNNFNITDRGEVVTFEGVMVPSRGQAAFLSFCTAISLGCVALVLTITAPDVGSNWYFLTFLSPLAGVYYWTRASRKEEIKVKMVVSDDETSTDVILQGDDEQIDRLRRELELMEKGMVYVKGLFEK</sequence>
<feature type="region of interest" description="Disordered" evidence="1">
    <location>
        <begin position="54"/>
        <end position="75"/>
    </location>
</feature>
<keyword evidence="2" id="KW-1133">Transmembrane helix</keyword>
<evidence type="ECO:0000313" key="4">
    <source>
        <dbReference type="EMBL" id="OAE33909.1"/>
    </source>
</evidence>
<reference evidence="3" key="2">
    <citation type="journal article" date="2019" name="Curr. Biol.">
        <title>Chromatin organization in early land plants reveals an ancestral association between H3K27me3, transposons, and constitutive heterochromatin.</title>
        <authorList>
            <person name="Montgomery S.A."/>
            <person name="Tanizawa Y."/>
            <person name="Galik B."/>
            <person name="Wang N."/>
            <person name="Ito T."/>
            <person name="Mochizuki T."/>
            <person name="Akimcheva S."/>
            <person name="Bowman J."/>
            <person name="Cognat V."/>
            <person name="Drouard L."/>
            <person name="Ekker H."/>
            <person name="Houng S."/>
            <person name="Kohchi T."/>
            <person name="Lin S."/>
            <person name="Liu L.D."/>
            <person name="Nakamura Y."/>
            <person name="Valeeva L.R."/>
            <person name="Shakirov E.V."/>
            <person name="Shippen D.E."/>
            <person name="Wei W."/>
            <person name="Yagura M."/>
            <person name="Yamaoka S."/>
            <person name="Yamato K.T."/>
            <person name="Liu C."/>
            <person name="Berger F."/>
        </authorList>
    </citation>
    <scope>NUCLEOTIDE SEQUENCE [LARGE SCALE GENOMIC DNA]</scope>
    <source>
        <strain evidence="3">Tak-1</strain>
    </source>
</reference>
<evidence type="ECO:0000256" key="1">
    <source>
        <dbReference type="SAM" id="MobiDB-lite"/>
    </source>
</evidence>
<reference evidence="4 5" key="1">
    <citation type="submission" date="2016-03" db="EMBL/GenBank/DDBJ databases">
        <title>Mechanisms controlling the formation of the plant cell surface in tip-growing cells are functionally conserved among land plants.</title>
        <authorList>
            <person name="Honkanen S."/>
            <person name="Jones V.A."/>
            <person name="Morieri G."/>
            <person name="Champion C."/>
            <person name="Hetherington A.J."/>
            <person name="Kelly S."/>
            <person name="Saint-Marcoux D."/>
            <person name="Proust H."/>
            <person name="Prescott H."/>
            <person name="Dolan L."/>
        </authorList>
    </citation>
    <scope>NUCLEOTIDE SEQUENCE [LARGE SCALE GENOMIC DNA]</scope>
    <source>
        <strain evidence="5">cv. Tak-1 and cv. Tak-2</strain>
        <tissue evidence="4">Whole gametophyte</tissue>
    </source>
</reference>
<dbReference type="Proteomes" id="UP000077202">
    <property type="component" value="Unassembled WGS sequence"/>
</dbReference>
<protein>
    <recommendedName>
        <fullName evidence="7">Protein COFACTOR ASSEMBLY OF COMPLEX C SUBUNIT B CCB1, chloroplastic</fullName>
    </recommendedName>
</protein>
<keyword evidence="2" id="KW-0812">Transmembrane</keyword>
<keyword evidence="2" id="KW-0472">Membrane</keyword>
<feature type="compositionally biased region" description="Polar residues" evidence="1">
    <location>
        <begin position="58"/>
        <end position="68"/>
    </location>
</feature>
<organism evidence="4 5">
    <name type="scientific">Marchantia polymorpha subsp. ruderalis</name>
    <dbReference type="NCBI Taxonomy" id="1480154"/>
    <lineage>
        <taxon>Eukaryota</taxon>
        <taxon>Viridiplantae</taxon>
        <taxon>Streptophyta</taxon>
        <taxon>Embryophyta</taxon>
        <taxon>Marchantiophyta</taxon>
        <taxon>Marchantiopsida</taxon>
        <taxon>Marchantiidae</taxon>
        <taxon>Marchantiales</taxon>
        <taxon>Marchantiaceae</taxon>
        <taxon>Marchantia</taxon>
    </lineage>
</organism>
<feature type="transmembrane region" description="Helical" evidence="2">
    <location>
        <begin position="103"/>
        <end position="123"/>
    </location>
</feature>
<evidence type="ECO:0000313" key="3">
    <source>
        <dbReference type="EMBL" id="BBN08910.1"/>
    </source>
</evidence>
<evidence type="ECO:0000313" key="5">
    <source>
        <dbReference type="Proteomes" id="UP000077202"/>
    </source>
</evidence>
<reference evidence="6" key="3">
    <citation type="journal article" date="2020" name="Curr. Biol.">
        <title>Chromatin organization in early land plants reveals an ancestral association between H3K27me3, transposons, and constitutive heterochromatin.</title>
        <authorList>
            <person name="Montgomery S.A."/>
            <person name="Tanizawa Y."/>
            <person name="Galik B."/>
            <person name="Wang N."/>
            <person name="Ito T."/>
            <person name="Mochizuki T."/>
            <person name="Akimcheva S."/>
            <person name="Bowman J.L."/>
            <person name="Cognat V."/>
            <person name="Marechal-Drouard L."/>
            <person name="Ekker H."/>
            <person name="Hong S.F."/>
            <person name="Kohchi T."/>
            <person name="Lin S.S."/>
            <person name="Liu L.D."/>
            <person name="Nakamura Y."/>
            <person name="Valeeva L.R."/>
            <person name="Shakirov E.V."/>
            <person name="Shippen D.E."/>
            <person name="Wei W.L."/>
            <person name="Yagura M."/>
            <person name="Yamaoka S."/>
            <person name="Yamato K.T."/>
            <person name="Liu C."/>
            <person name="Berger F."/>
        </authorList>
    </citation>
    <scope>NUCLEOTIDE SEQUENCE [LARGE SCALE GENOMIC DNA]</scope>
    <source>
        <strain evidence="6">Tak-1</strain>
    </source>
</reference>
<dbReference type="PANTHER" id="PTHR35302">
    <property type="match status" value="1"/>
</dbReference>
<evidence type="ECO:0000313" key="6">
    <source>
        <dbReference type="Proteomes" id="UP001162541"/>
    </source>
</evidence>
<gene>
    <name evidence="4" type="ORF">AXG93_1104s1050</name>
    <name evidence="3" type="ORF">Mp_4g15480</name>
</gene>
<dbReference type="Pfam" id="PF12046">
    <property type="entry name" value="CCB1"/>
    <property type="match status" value="1"/>
</dbReference>
<keyword evidence="5" id="KW-1185">Reference proteome</keyword>